<accession>A0ABU8SE89</accession>
<comment type="similarity">
    <text evidence="4">Belongs to the TonB-dependent receptor family.</text>
</comment>
<evidence type="ECO:0000256" key="3">
    <source>
        <dbReference type="ARBA" id="ARBA00023237"/>
    </source>
</evidence>
<dbReference type="Gene3D" id="2.40.170.20">
    <property type="entry name" value="TonB-dependent receptor, beta-barrel domain"/>
    <property type="match status" value="1"/>
</dbReference>
<dbReference type="InterPro" id="IPR012910">
    <property type="entry name" value="Plug_dom"/>
</dbReference>
<dbReference type="PANTHER" id="PTHR47234">
    <property type="match status" value="1"/>
</dbReference>
<feature type="domain" description="TonB-dependent receptor plug" evidence="7">
    <location>
        <begin position="75"/>
        <end position="191"/>
    </location>
</feature>
<dbReference type="Pfam" id="PF07715">
    <property type="entry name" value="Plug"/>
    <property type="match status" value="1"/>
</dbReference>
<dbReference type="Pfam" id="PF00593">
    <property type="entry name" value="TonB_dep_Rec_b-barrel"/>
    <property type="match status" value="1"/>
</dbReference>
<dbReference type="SUPFAM" id="SSF56935">
    <property type="entry name" value="Porins"/>
    <property type="match status" value="1"/>
</dbReference>
<evidence type="ECO:0000256" key="2">
    <source>
        <dbReference type="ARBA" id="ARBA00023136"/>
    </source>
</evidence>
<dbReference type="EMBL" id="JBBHJY010000011">
    <property type="protein sequence ID" value="MEJ6011886.1"/>
    <property type="molecule type" value="Genomic_DNA"/>
</dbReference>
<keyword evidence="8" id="KW-0675">Receptor</keyword>
<keyword evidence="3" id="KW-0998">Cell outer membrane</keyword>
<reference evidence="8 9" key="1">
    <citation type="submission" date="2024-03" db="EMBL/GenBank/DDBJ databases">
        <authorList>
            <person name="Jo J.-H."/>
        </authorList>
    </citation>
    <scope>NUCLEOTIDE SEQUENCE [LARGE SCALE GENOMIC DNA]</scope>
    <source>
        <strain evidence="8 9">AS3R-12</strain>
    </source>
</reference>
<comment type="subcellular location">
    <subcellularLocation>
        <location evidence="1 4">Cell outer membrane</location>
    </subcellularLocation>
</comment>
<comment type="caution">
    <text evidence="8">The sequence shown here is derived from an EMBL/GenBank/DDBJ whole genome shotgun (WGS) entry which is preliminary data.</text>
</comment>
<feature type="chain" id="PRO_5047024572" evidence="5">
    <location>
        <begin position="32"/>
        <end position="1050"/>
    </location>
</feature>
<evidence type="ECO:0000259" key="6">
    <source>
        <dbReference type="Pfam" id="PF00593"/>
    </source>
</evidence>
<gene>
    <name evidence="8" type="ORF">WG900_18430</name>
</gene>
<name>A0ABU8SE89_9SPHN</name>
<feature type="signal peptide" evidence="5">
    <location>
        <begin position="1"/>
        <end position="31"/>
    </location>
</feature>
<keyword evidence="4" id="KW-0798">TonB box</keyword>
<keyword evidence="2 4" id="KW-0472">Membrane</keyword>
<evidence type="ECO:0000256" key="1">
    <source>
        <dbReference type="ARBA" id="ARBA00004442"/>
    </source>
</evidence>
<sequence>MNFNQKTALRLEIAALPLALASLFAPSAAWSQDAAAAAANCIDEDANGVCDAEEAGTIVVTGSRIRQPQLANSEPTVSVTSQYIDDRGITNAADALNEIPGFRGSVTPAGAQGSFGQGVNFINSFGLGSNRSLTLLNGRRVVSSNVTTIFGNASPGTQVDLNTIPVILIDRIDRVSIGGAPVYGTDAIAGTVNIILKKKYKGLEVRASAGVTEEGDNFRYSFAGAGGFDFADGRGNLTLAASYEHVDGVLFNSRGFYRENLGNLTNPCSTFSATGVCTSATSANLLANLFRNSANITPATDGRVNTGIGFNDTTSDGIPGSVLARNVTLPQLSRGGVLSNGAGIFKFAFDPSGNLVPYNPGIPFISRLVNANGTGSTTSRSSGGDGFSFNDFSQITSDLERINANMFFTYDLTDNIRFFAEGMFFQGKGNELVQQPTFNATLFGGVSSALTFSVNDPRLSAQAKSVLAANGYTTTFQLSRANVDLADLTGNSRNRLYRGVVGFDGDFSLAGRDYNFEAYVNYGRNDFWDYNQNINQQNFVNAINNCGTTAIVGGLATAPVADANCRPLSLFGEGAPSAEARAYVIQQTLAKTRLEQFVANVNVGGSPFDLFGNPVSFNAGYEHHEEEGAFVPDSFLQAGLGRSVGIAATSGKYTLNEFFGEVLAPIITPDNDFIFSKLEAYGRVRHVNNSVNGGFNAWSAGGSFAPIRDIEFRGNYTRSFRAPAIVELYSPVTNVFTTVPDLCSPTNIAAGPVPATRTANCNAFLAKFPTATPLAAAGATIPGLNGGNPNLRNEVADSFSYGVIIRPRFVRNLTLTVDYINIKIKDPISSLTVATITQSCFDNPDFNTADPANGNGFCSLIRRDATGQVISDAANPGVTSGFVNGKQIKMDGVQATLDYITELNSLGMDGSFELGGDLFYLRNRLVDITGIAPVQSEGLLGDPKWQGQMRLRYSNKAWGISTNINYVGTQALSYTNRGGNPNDTREFDHYDPYVTVDASIWFDTADKFRLGIAVTNLTNRIGQEYFGYIIPGSINDSLGRRFTMSVRKRF</sequence>
<organism evidence="8 9">
    <name type="scientific">Novosphingobium aquae</name>
    <dbReference type="NCBI Taxonomy" id="3133435"/>
    <lineage>
        <taxon>Bacteria</taxon>
        <taxon>Pseudomonadati</taxon>
        <taxon>Pseudomonadota</taxon>
        <taxon>Alphaproteobacteria</taxon>
        <taxon>Sphingomonadales</taxon>
        <taxon>Sphingomonadaceae</taxon>
        <taxon>Novosphingobium</taxon>
    </lineage>
</organism>
<evidence type="ECO:0000313" key="9">
    <source>
        <dbReference type="Proteomes" id="UP001379235"/>
    </source>
</evidence>
<evidence type="ECO:0000256" key="4">
    <source>
        <dbReference type="RuleBase" id="RU003357"/>
    </source>
</evidence>
<keyword evidence="9" id="KW-1185">Reference proteome</keyword>
<feature type="domain" description="TonB-dependent receptor-like beta-barrel" evidence="6">
    <location>
        <begin position="470"/>
        <end position="1017"/>
    </location>
</feature>
<protein>
    <submittedName>
        <fullName evidence="8">TonB-dependent receptor</fullName>
    </submittedName>
</protein>
<dbReference type="PANTHER" id="PTHR47234:SF2">
    <property type="entry name" value="TONB-DEPENDENT RECEPTOR"/>
    <property type="match status" value="1"/>
</dbReference>
<dbReference type="Proteomes" id="UP001379235">
    <property type="component" value="Unassembled WGS sequence"/>
</dbReference>
<dbReference type="RefSeq" id="WP_339969554.1">
    <property type="nucleotide sequence ID" value="NZ_JBBHJY010000011.1"/>
</dbReference>
<evidence type="ECO:0000259" key="7">
    <source>
        <dbReference type="Pfam" id="PF07715"/>
    </source>
</evidence>
<proteinExistence type="inferred from homology"/>
<keyword evidence="5" id="KW-0732">Signal</keyword>
<evidence type="ECO:0000313" key="8">
    <source>
        <dbReference type="EMBL" id="MEJ6011886.1"/>
    </source>
</evidence>
<evidence type="ECO:0000256" key="5">
    <source>
        <dbReference type="SAM" id="SignalP"/>
    </source>
</evidence>
<dbReference type="InterPro" id="IPR037066">
    <property type="entry name" value="Plug_dom_sf"/>
</dbReference>
<dbReference type="Gene3D" id="2.170.130.10">
    <property type="entry name" value="TonB-dependent receptor, plug domain"/>
    <property type="match status" value="1"/>
</dbReference>
<dbReference type="InterPro" id="IPR036942">
    <property type="entry name" value="Beta-barrel_TonB_sf"/>
</dbReference>
<dbReference type="InterPro" id="IPR000531">
    <property type="entry name" value="Beta-barrel_TonB"/>
</dbReference>